<evidence type="ECO:0000256" key="2">
    <source>
        <dbReference type="SAM" id="MobiDB-lite"/>
    </source>
</evidence>
<dbReference type="GO" id="GO:0009408">
    <property type="term" value="P:response to heat"/>
    <property type="evidence" value="ECO:0007669"/>
    <property type="project" value="InterPro"/>
</dbReference>
<dbReference type="EMBL" id="FPIB01000016">
    <property type="protein sequence ID" value="SFV90448.1"/>
    <property type="molecule type" value="Genomic_DNA"/>
</dbReference>
<dbReference type="PANTHER" id="PTHR46733">
    <property type="entry name" value="26.5 KDA HEAT SHOCK PROTEIN, MITOCHONDRIAL"/>
    <property type="match status" value="1"/>
</dbReference>
<accession>A0A1W1E947</accession>
<dbReference type="PROSITE" id="PS01031">
    <property type="entry name" value="SHSP"/>
    <property type="match status" value="1"/>
</dbReference>
<organism evidence="4">
    <name type="scientific">hydrothermal vent metagenome</name>
    <dbReference type="NCBI Taxonomy" id="652676"/>
    <lineage>
        <taxon>unclassified sequences</taxon>
        <taxon>metagenomes</taxon>
        <taxon>ecological metagenomes</taxon>
    </lineage>
</organism>
<evidence type="ECO:0000313" key="4">
    <source>
        <dbReference type="EMBL" id="SFV90448.1"/>
    </source>
</evidence>
<feature type="region of interest" description="Disordered" evidence="2">
    <location>
        <begin position="175"/>
        <end position="235"/>
    </location>
</feature>
<dbReference type="Gene3D" id="2.60.40.790">
    <property type="match status" value="1"/>
</dbReference>
<proteinExistence type="predicted"/>
<dbReference type="Pfam" id="PF00011">
    <property type="entry name" value="HSP20"/>
    <property type="match status" value="1"/>
</dbReference>
<dbReference type="PANTHER" id="PTHR46733:SF4">
    <property type="entry name" value="HEAT SHOCK PROTEIN 21, CHLOROPLASTIC"/>
    <property type="match status" value="1"/>
</dbReference>
<protein>
    <submittedName>
        <fullName evidence="4">Molecular chaperone (Small heat shock protein)</fullName>
    </submittedName>
</protein>
<dbReference type="InterPro" id="IPR044587">
    <property type="entry name" value="HSP21-like"/>
</dbReference>
<gene>
    <name evidence="4" type="ORF">MNB_SV-4-1342</name>
</gene>
<feature type="compositionally biased region" description="Polar residues" evidence="2">
    <location>
        <begin position="178"/>
        <end position="205"/>
    </location>
</feature>
<evidence type="ECO:0000256" key="1">
    <source>
        <dbReference type="ARBA" id="ARBA00023016"/>
    </source>
</evidence>
<dbReference type="InterPro" id="IPR008978">
    <property type="entry name" value="HSP20-like_chaperone"/>
</dbReference>
<feature type="domain" description="SHSP" evidence="3">
    <location>
        <begin position="76"/>
        <end position="188"/>
    </location>
</feature>
<feature type="compositionally biased region" description="Basic and acidic residues" evidence="2">
    <location>
        <begin position="212"/>
        <end position="226"/>
    </location>
</feature>
<dbReference type="SUPFAM" id="SSF49764">
    <property type="entry name" value="HSP20-like chaperones"/>
    <property type="match status" value="1"/>
</dbReference>
<keyword evidence="1 4" id="KW-0346">Stress response</keyword>
<dbReference type="AlphaFoldDB" id="A0A1W1E947"/>
<name>A0A1W1E947_9ZZZZ</name>
<reference evidence="4" key="1">
    <citation type="submission" date="2016-10" db="EMBL/GenBank/DDBJ databases">
        <authorList>
            <person name="de Groot N.N."/>
        </authorList>
    </citation>
    <scope>NUCLEOTIDE SEQUENCE</scope>
</reference>
<evidence type="ECO:0000259" key="3">
    <source>
        <dbReference type="PROSITE" id="PS01031"/>
    </source>
</evidence>
<dbReference type="CDD" id="cd06464">
    <property type="entry name" value="ACD_sHsps-like"/>
    <property type="match status" value="1"/>
</dbReference>
<dbReference type="InterPro" id="IPR002068">
    <property type="entry name" value="A-crystallin/Hsp20_dom"/>
</dbReference>
<sequence>MLKKKLSLLALPLVAAVSLQAQAPLNDSFNDPFFQDPFGDDIFKEMIQMQHQMDKMFSRMQQRINQRSARLVHPTMGMYKLSAQSDFVNKGDHYEMVTNIPESKENHIDIRTENGMLTISAKIVHEEQQKTNGMVSTSRSIQSFQQSTSLPADADPSAIKSEFKNGRLVITIGKKKGSTQQSVTVTPTKNVQSTSPSVQQNTTTAKVGKLTSKKEEKLPKVDEKLKKVQPATVTK</sequence>